<protein>
    <recommendedName>
        <fullName evidence="2">DUF4296 domain-containing protein</fullName>
    </recommendedName>
</protein>
<dbReference type="Proteomes" id="UP000032726">
    <property type="component" value="Chromosome"/>
</dbReference>
<dbReference type="InterPro" id="IPR025381">
    <property type="entry name" value="DUF4296"/>
</dbReference>
<dbReference type="EMBL" id="CP011071">
    <property type="protein sequence ID" value="AKA34720.1"/>
    <property type="molecule type" value="Genomic_DNA"/>
</dbReference>
<evidence type="ECO:0000259" key="2">
    <source>
        <dbReference type="Pfam" id="PF14129"/>
    </source>
</evidence>
<dbReference type="KEGG" id="mlt:VC82_1074"/>
<reference evidence="3 4" key="1">
    <citation type="submission" date="2015-03" db="EMBL/GenBank/DDBJ databases">
        <title>Complete genome sequence of Muricauda lutaonensis CC-HSB-11T, isolated from a coastal hot spring.</title>
        <authorList>
            <person name="Kim K.M."/>
        </authorList>
    </citation>
    <scope>NUCLEOTIDE SEQUENCE [LARGE SCALE GENOMIC DNA]</scope>
    <source>
        <strain evidence="3 4">CC-HSB-11</strain>
    </source>
</reference>
<dbReference type="AlphaFoldDB" id="A0A0D5YR13"/>
<name>A0A0D5YR13_9FLAO</name>
<keyword evidence="4" id="KW-1185">Reference proteome</keyword>
<proteinExistence type="predicted"/>
<accession>A0A0D5YR13</accession>
<evidence type="ECO:0000313" key="3">
    <source>
        <dbReference type="EMBL" id="AKA34720.1"/>
    </source>
</evidence>
<gene>
    <name evidence="3" type="ORF">VC82_1074</name>
</gene>
<organism evidence="3 4">
    <name type="scientific">Flagellimonas lutaonensis</name>
    <dbReference type="NCBI Taxonomy" id="516051"/>
    <lineage>
        <taxon>Bacteria</taxon>
        <taxon>Pseudomonadati</taxon>
        <taxon>Bacteroidota</taxon>
        <taxon>Flavobacteriia</taxon>
        <taxon>Flavobacteriales</taxon>
        <taxon>Flavobacteriaceae</taxon>
        <taxon>Flagellimonas</taxon>
    </lineage>
</organism>
<evidence type="ECO:0000256" key="1">
    <source>
        <dbReference type="SAM" id="MobiDB-lite"/>
    </source>
</evidence>
<evidence type="ECO:0000313" key="4">
    <source>
        <dbReference type="Proteomes" id="UP000032726"/>
    </source>
</evidence>
<dbReference type="Pfam" id="PF14129">
    <property type="entry name" value="DUF4296"/>
    <property type="match status" value="1"/>
</dbReference>
<feature type="region of interest" description="Disordered" evidence="1">
    <location>
        <begin position="115"/>
        <end position="145"/>
    </location>
</feature>
<dbReference type="RefSeq" id="WP_045801444.1">
    <property type="nucleotide sequence ID" value="NZ_CP011071.1"/>
</dbReference>
<feature type="domain" description="DUF4296" evidence="2">
    <location>
        <begin position="25"/>
        <end position="106"/>
    </location>
</feature>
<dbReference type="HOGENOM" id="CLU_128773_1_0_10"/>
<dbReference type="STRING" id="516051.VC82_1074"/>
<sequence>MIRTFIWVLVILCCCSCAEKVVEKPENLLSEEQMTDILYDLAILQAAKSTNKSILRTNDIDAMRFIYNKHGIDSAQLASSDLYYASLPLKYQAIYENVEARLEMQAKILEKARKEKTDSLRNVTKKRSDSSISAKSIKKIPENQP</sequence>
<dbReference type="OrthoDB" id="1525222at2"/>